<keyword evidence="3" id="KW-1185">Reference proteome</keyword>
<sequence>MRLIFSTTDHLNTDISDERGYIYYTISTPFAFKKVTTITKYRWSGQNGVPETMGVIEWHRLKETMFRFDGKEVPANVMLEKRPWNTGRYFVGPDQQTYKWKLESSYCWMKPAESHVELVRFHKKNLGILKEAHPAYLNVSPNVVSMLDHVILTFVYVEWLRQEQARSRHHRHHMGAGGMNFAPTGGITM</sequence>
<reference evidence="2" key="1">
    <citation type="submission" date="2019-10" db="EMBL/GenBank/DDBJ databases">
        <authorList>
            <consortium name="DOE Joint Genome Institute"/>
            <person name="Kuo A."/>
            <person name="Miyauchi S."/>
            <person name="Kiss E."/>
            <person name="Drula E."/>
            <person name="Kohler A."/>
            <person name="Sanchez-Garcia M."/>
            <person name="Andreopoulos B."/>
            <person name="Barry K.W."/>
            <person name="Bonito G."/>
            <person name="Buee M."/>
            <person name="Carver A."/>
            <person name="Chen C."/>
            <person name="Cichocki N."/>
            <person name="Clum A."/>
            <person name="Culley D."/>
            <person name="Crous P.W."/>
            <person name="Fauchery L."/>
            <person name="Girlanda M."/>
            <person name="Hayes R."/>
            <person name="Keri Z."/>
            <person name="LaButti K."/>
            <person name="Lipzen A."/>
            <person name="Lombard V."/>
            <person name="Magnuson J."/>
            <person name="Maillard F."/>
            <person name="Morin E."/>
            <person name="Murat C."/>
            <person name="Nolan M."/>
            <person name="Ohm R."/>
            <person name="Pangilinan J."/>
            <person name="Pereira M."/>
            <person name="Perotto S."/>
            <person name="Peter M."/>
            <person name="Riley R."/>
            <person name="Sitrit Y."/>
            <person name="Stielow B."/>
            <person name="Szollosi G."/>
            <person name="Zifcakova L."/>
            <person name="Stursova M."/>
            <person name="Spatafora J.W."/>
            <person name="Tedersoo L."/>
            <person name="Vaario L.-M."/>
            <person name="Yamada A."/>
            <person name="Yan M."/>
            <person name="Wang P."/>
            <person name="Xu J."/>
            <person name="Bruns T."/>
            <person name="Baldrian P."/>
            <person name="Vilgalys R."/>
            <person name="Henrissat B."/>
            <person name="Grigoriev I.V."/>
            <person name="Hibbett D."/>
            <person name="Nagy L.G."/>
            <person name="Martin F.M."/>
        </authorList>
    </citation>
    <scope>NUCLEOTIDE SEQUENCE</scope>
    <source>
        <strain evidence="2">BED1</strain>
    </source>
</reference>
<dbReference type="InterPro" id="IPR046528">
    <property type="entry name" value="DUF6593"/>
</dbReference>
<dbReference type="EMBL" id="WHUW01000018">
    <property type="protein sequence ID" value="KAF8437685.1"/>
    <property type="molecule type" value="Genomic_DNA"/>
</dbReference>
<comment type="caution">
    <text evidence="2">The sequence shown here is derived from an EMBL/GenBank/DDBJ whole genome shotgun (WGS) entry which is preliminary data.</text>
</comment>
<evidence type="ECO:0000313" key="3">
    <source>
        <dbReference type="Proteomes" id="UP001194468"/>
    </source>
</evidence>
<name>A0AAD4GCP6_BOLED</name>
<organism evidence="2 3">
    <name type="scientific">Boletus edulis BED1</name>
    <dbReference type="NCBI Taxonomy" id="1328754"/>
    <lineage>
        <taxon>Eukaryota</taxon>
        <taxon>Fungi</taxon>
        <taxon>Dikarya</taxon>
        <taxon>Basidiomycota</taxon>
        <taxon>Agaricomycotina</taxon>
        <taxon>Agaricomycetes</taxon>
        <taxon>Agaricomycetidae</taxon>
        <taxon>Boletales</taxon>
        <taxon>Boletineae</taxon>
        <taxon>Boletaceae</taxon>
        <taxon>Boletoideae</taxon>
        <taxon>Boletus</taxon>
    </lineage>
</organism>
<protein>
    <recommendedName>
        <fullName evidence="1">DUF6593 domain-containing protein</fullName>
    </recommendedName>
</protein>
<dbReference type="AlphaFoldDB" id="A0AAD4GCP6"/>
<dbReference type="Pfam" id="PF20236">
    <property type="entry name" value="DUF6593"/>
    <property type="match status" value="1"/>
</dbReference>
<accession>A0AAD4GCP6</accession>
<proteinExistence type="predicted"/>
<feature type="domain" description="DUF6593" evidence="1">
    <location>
        <begin position="9"/>
        <end position="162"/>
    </location>
</feature>
<evidence type="ECO:0000259" key="1">
    <source>
        <dbReference type="Pfam" id="PF20236"/>
    </source>
</evidence>
<evidence type="ECO:0000313" key="2">
    <source>
        <dbReference type="EMBL" id="KAF8437685.1"/>
    </source>
</evidence>
<dbReference type="Proteomes" id="UP001194468">
    <property type="component" value="Unassembled WGS sequence"/>
</dbReference>
<gene>
    <name evidence="2" type="ORF">L210DRAFT_3546703</name>
</gene>
<reference evidence="2" key="2">
    <citation type="journal article" date="2020" name="Nat. Commun.">
        <title>Large-scale genome sequencing of mycorrhizal fungi provides insights into the early evolution of symbiotic traits.</title>
        <authorList>
            <person name="Miyauchi S."/>
            <person name="Kiss E."/>
            <person name="Kuo A."/>
            <person name="Drula E."/>
            <person name="Kohler A."/>
            <person name="Sanchez-Garcia M."/>
            <person name="Morin E."/>
            <person name="Andreopoulos B."/>
            <person name="Barry K.W."/>
            <person name="Bonito G."/>
            <person name="Buee M."/>
            <person name="Carver A."/>
            <person name="Chen C."/>
            <person name="Cichocki N."/>
            <person name="Clum A."/>
            <person name="Culley D."/>
            <person name="Crous P.W."/>
            <person name="Fauchery L."/>
            <person name="Girlanda M."/>
            <person name="Hayes R.D."/>
            <person name="Keri Z."/>
            <person name="LaButti K."/>
            <person name="Lipzen A."/>
            <person name="Lombard V."/>
            <person name="Magnuson J."/>
            <person name="Maillard F."/>
            <person name="Murat C."/>
            <person name="Nolan M."/>
            <person name="Ohm R.A."/>
            <person name="Pangilinan J."/>
            <person name="Pereira M.F."/>
            <person name="Perotto S."/>
            <person name="Peter M."/>
            <person name="Pfister S."/>
            <person name="Riley R."/>
            <person name="Sitrit Y."/>
            <person name="Stielow J.B."/>
            <person name="Szollosi G."/>
            <person name="Zifcakova L."/>
            <person name="Stursova M."/>
            <person name="Spatafora J.W."/>
            <person name="Tedersoo L."/>
            <person name="Vaario L.M."/>
            <person name="Yamada A."/>
            <person name="Yan M."/>
            <person name="Wang P."/>
            <person name="Xu J."/>
            <person name="Bruns T."/>
            <person name="Baldrian P."/>
            <person name="Vilgalys R."/>
            <person name="Dunand C."/>
            <person name="Henrissat B."/>
            <person name="Grigoriev I.V."/>
            <person name="Hibbett D."/>
            <person name="Nagy L.G."/>
            <person name="Martin F.M."/>
        </authorList>
    </citation>
    <scope>NUCLEOTIDE SEQUENCE</scope>
    <source>
        <strain evidence="2">BED1</strain>
    </source>
</reference>